<dbReference type="EC" id="2.5.1.3" evidence="9"/>
<dbReference type="InterPro" id="IPR036206">
    <property type="entry name" value="ThiamineP_synth_sf"/>
</dbReference>
<feature type="binding site" evidence="9">
    <location>
        <position position="72"/>
    </location>
    <ligand>
        <name>4-amino-2-methyl-5-(diphosphooxymethyl)pyrimidine</name>
        <dbReference type="ChEBI" id="CHEBI:57841"/>
    </ligand>
</feature>
<evidence type="ECO:0000256" key="6">
    <source>
        <dbReference type="ARBA" id="ARBA00047334"/>
    </source>
</evidence>
<dbReference type="PANTHER" id="PTHR20857:SF22">
    <property type="entry name" value="THIAZOLE TAUTOMERASE"/>
    <property type="match status" value="1"/>
</dbReference>
<gene>
    <name evidence="11" type="primary">thiE_2</name>
    <name evidence="9" type="synonym">thiE</name>
    <name evidence="11" type="ORF">BAG01nite_32690</name>
</gene>
<organism evidence="11 12">
    <name type="scientific">Brevibacillus agri</name>
    <dbReference type="NCBI Taxonomy" id="51101"/>
    <lineage>
        <taxon>Bacteria</taxon>
        <taxon>Bacillati</taxon>
        <taxon>Bacillota</taxon>
        <taxon>Bacilli</taxon>
        <taxon>Bacillales</taxon>
        <taxon>Paenibacillaceae</taxon>
        <taxon>Brevibacillus</taxon>
    </lineage>
</organism>
<feature type="domain" description="Thiamine phosphate synthase/TenI" evidence="10">
    <location>
        <begin position="14"/>
        <end position="190"/>
    </location>
</feature>
<feature type="binding site" evidence="9">
    <location>
        <begin position="137"/>
        <end position="139"/>
    </location>
    <ligand>
        <name>2-[(2R,5Z)-2-carboxy-4-methylthiazol-5(2H)-ylidene]ethyl phosphate</name>
        <dbReference type="ChEBI" id="CHEBI:62899"/>
    </ligand>
</feature>
<keyword evidence="3 9" id="KW-0479">Metal-binding</keyword>
<sequence>MPMPKQMRTSRELHVITSGRQTLEEVLRMAEAAYAGGMDYLHIREKQRTARECMDWVRALANVVPLASLLVNDRVDVSAASGCAGAHLAYHSLEVSDARQVLRREQKVGRSVHSFAEAEQAVTAGADYLMYGHIFPSGSKPNLAPRGTGELMKITARWTVPVIGLGGITPERTAEVLAAGCAGVAVLSGITNAADAKAVAMAYREALDRWEGNEK</sequence>
<comment type="cofactor">
    <cofactor evidence="9">
        <name>Mg(2+)</name>
        <dbReference type="ChEBI" id="CHEBI:18420"/>
    </cofactor>
    <text evidence="9">Binds 1 Mg(2+) ion per subunit.</text>
</comment>
<comment type="caution">
    <text evidence="11">The sequence shown here is derived from an EMBL/GenBank/DDBJ whole genome shotgun (WGS) entry which is preliminary data.</text>
</comment>
<dbReference type="EMBL" id="BJOD01000036">
    <property type="protein sequence ID" value="GED27167.1"/>
    <property type="molecule type" value="Genomic_DNA"/>
</dbReference>
<evidence type="ECO:0000256" key="1">
    <source>
        <dbReference type="ARBA" id="ARBA00005165"/>
    </source>
</evidence>
<dbReference type="InterPro" id="IPR034291">
    <property type="entry name" value="TMP_synthase"/>
</dbReference>
<evidence type="ECO:0000313" key="12">
    <source>
        <dbReference type="Proteomes" id="UP000317180"/>
    </source>
</evidence>
<dbReference type="HAMAP" id="MF_00097">
    <property type="entry name" value="TMP_synthase"/>
    <property type="match status" value="1"/>
</dbReference>
<dbReference type="Proteomes" id="UP000317180">
    <property type="component" value="Unassembled WGS sequence"/>
</dbReference>
<reference evidence="11 12" key="1">
    <citation type="submission" date="2019-06" db="EMBL/GenBank/DDBJ databases">
        <title>Whole genome shotgun sequence of Brevibacillus agri NBRC 15538.</title>
        <authorList>
            <person name="Hosoyama A."/>
            <person name="Uohara A."/>
            <person name="Ohji S."/>
            <person name="Ichikawa N."/>
        </authorList>
    </citation>
    <scope>NUCLEOTIDE SEQUENCE [LARGE SCALE GENOMIC DNA]</scope>
    <source>
        <strain evidence="11 12">NBRC 15538</strain>
    </source>
</reference>
<comment type="catalytic activity">
    <reaction evidence="7 9">
        <text>2-(2-carboxy-4-methylthiazol-5-yl)ethyl phosphate + 4-amino-2-methyl-5-(diphosphooxymethyl)pyrimidine + 2 H(+) = thiamine phosphate + CO2 + diphosphate</text>
        <dbReference type="Rhea" id="RHEA:47848"/>
        <dbReference type="ChEBI" id="CHEBI:15378"/>
        <dbReference type="ChEBI" id="CHEBI:16526"/>
        <dbReference type="ChEBI" id="CHEBI:33019"/>
        <dbReference type="ChEBI" id="CHEBI:37575"/>
        <dbReference type="ChEBI" id="CHEBI:57841"/>
        <dbReference type="ChEBI" id="CHEBI:62890"/>
        <dbReference type="EC" id="2.5.1.3"/>
    </reaction>
</comment>
<dbReference type="SUPFAM" id="SSF51391">
    <property type="entry name" value="Thiamin phosphate synthase"/>
    <property type="match status" value="1"/>
</dbReference>
<feature type="binding site" evidence="9">
    <location>
        <begin position="187"/>
        <end position="188"/>
    </location>
    <ligand>
        <name>2-[(2R,5Z)-2-carboxy-4-methylthiazol-5(2H)-ylidene]ethyl phosphate</name>
        <dbReference type="ChEBI" id="CHEBI:62899"/>
    </ligand>
</feature>
<evidence type="ECO:0000256" key="7">
    <source>
        <dbReference type="ARBA" id="ARBA00047851"/>
    </source>
</evidence>
<dbReference type="Pfam" id="PF02581">
    <property type="entry name" value="TMP-TENI"/>
    <property type="match status" value="1"/>
</dbReference>
<evidence type="ECO:0000313" key="11">
    <source>
        <dbReference type="EMBL" id="GED27167.1"/>
    </source>
</evidence>
<evidence type="ECO:0000256" key="4">
    <source>
        <dbReference type="ARBA" id="ARBA00022842"/>
    </source>
</evidence>
<comment type="catalytic activity">
    <reaction evidence="8 9">
        <text>2-[(2R,5Z)-2-carboxy-4-methylthiazol-5(2H)-ylidene]ethyl phosphate + 4-amino-2-methyl-5-(diphosphooxymethyl)pyrimidine + 2 H(+) = thiamine phosphate + CO2 + diphosphate</text>
        <dbReference type="Rhea" id="RHEA:47844"/>
        <dbReference type="ChEBI" id="CHEBI:15378"/>
        <dbReference type="ChEBI" id="CHEBI:16526"/>
        <dbReference type="ChEBI" id="CHEBI:33019"/>
        <dbReference type="ChEBI" id="CHEBI:37575"/>
        <dbReference type="ChEBI" id="CHEBI:57841"/>
        <dbReference type="ChEBI" id="CHEBI:62899"/>
        <dbReference type="EC" id="2.5.1.3"/>
    </reaction>
</comment>
<dbReference type="Gene3D" id="3.20.20.70">
    <property type="entry name" value="Aldolase class I"/>
    <property type="match status" value="1"/>
</dbReference>
<feature type="binding site" evidence="9">
    <location>
        <position position="140"/>
    </location>
    <ligand>
        <name>4-amino-2-methyl-5-(diphosphooxymethyl)pyrimidine</name>
        <dbReference type="ChEBI" id="CHEBI:57841"/>
    </ligand>
</feature>
<feature type="binding site" evidence="9">
    <location>
        <position position="73"/>
    </location>
    <ligand>
        <name>Mg(2+)</name>
        <dbReference type="ChEBI" id="CHEBI:18420"/>
    </ligand>
</feature>
<feature type="binding site" evidence="9">
    <location>
        <position position="167"/>
    </location>
    <ligand>
        <name>2-[(2R,5Z)-2-carboxy-4-methylthiazol-5(2H)-ylidene]ethyl phosphate</name>
        <dbReference type="ChEBI" id="CHEBI:62899"/>
    </ligand>
</feature>
<name>A0ABQ0STD6_9BACL</name>
<comment type="caution">
    <text evidence="9">Lacks conserved residue(s) required for the propagation of feature annotation.</text>
</comment>
<feature type="binding site" evidence="9">
    <location>
        <position position="111"/>
    </location>
    <ligand>
        <name>4-amino-2-methyl-5-(diphosphooxymethyl)pyrimidine</name>
        <dbReference type="ChEBI" id="CHEBI:57841"/>
    </ligand>
</feature>
<evidence type="ECO:0000256" key="3">
    <source>
        <dbReference type="ARBA" id="ARBA00022723"/>
    </source>
</evidence>
<comment type="pathway">
    <text evidence="1 9">Cofactor biosynthesis; thiamine diphosphate biosynthesis; thiamine phosphate from 4-amino-2-methyl-5-diphosphomethylpyrimidine and 4-methyl-5-(2-phosphoethyl)-thiazole: step 1/1.</text>
</comment>
<dbReference type="CDD" id="cd00564">
    <property type="entry name" value="TMP_TenI"/>
    <property type="match status" value="1"/>
</dbReference>
<keyword evidence="2 9" id="KW-0808">Transferase</keyword>
<dbReference type="InterPro" id="IPR013785">
    <property type="entry name" value="Aldolase_TIM"/>
</dbReference>
<comment type="similarity">
    <text evidence="9">Belongs to the thiamine-phosphate synthase family.</text>
</comment>
<keyword evidence="4 9" id="KW-0460">Magnesium</keyword>
<comment type="catalytic activity">
    <reaction evidence="6 9">
        <text>4-methyl-5-(2-phosphooxyethyl)-thiazole + 4-amino-2-methyl-5-(diphosphooxymethyl)pyrimidine + H(+) = thiamine phosphate + diphosphate</text>
        <dbReference type="Rhea" id="RHEA:22328"/>
        <dbReference type="ChEBI" id="CHEBI:15378"/>
        <dbReference type="ChEBI" id="CHEBI:33019"/>
        <dbReference type="ChEBI" id="CHEBI:37575"/>
        <dbReference type="ChEBI" id="CHEBI:57841"/>
        <dbReference type="ChEBI" id="CHEBI:58296"/>
        <dbReference type="EC" id="2.5.1.3"/>
    </reaction>
</comment>
<dbReference type="InterPro" id="IPR022998">
    <property type="entry name" value="ThiamineP_synth_TenI"/>
</dbReference>
<keyword evidence="12" id="KW-1185">Reference proteome</keyword>
<evidence type="ECO:0000256" key="8">
    <source>
        <dbReference type="ARBA" id="ARBA00047883"/>
    </source>
</evidence>
<protein>
    <recommendedName>
        <fullName evidence="9">Thiamine-phosphate synthase</fullName>
        <shortName evidence="9">TP synthase</shortName>
        <shortName evidence="9">TPS</shortName>
        <ecNumber evidence="9">2.5.1.3</ecNumber>
    </recommendedName>
    <alternativeName>
        <fullName evidence="9">Thiamine-phosphate pyrophosphorylase</fullName>
        <shortName evidence="9">TMP pyrophosphorylase</shortName>
        <shortName evidence="9">TMP-PPase</shortName>
    </alternativeName>
</protein>
<proteinExistence type="inferred from homology"/>
<evidence type="ECO:0000256" key="9">
    <source>
        <dbReference type="HAMAP-Rule" id="MF_00097"/>
    </source>
</evidence>
<comment type="function">
    <text evidence="9">Condenses 4-methyl-5-(beta-hydroxyethyl)thiazole monophosphate (THZ-P) and 2-methyl-4-amino-5-hydroxymethyl pyrimidine pyrophosphate (HMP-PP) to form thiamine monophosphate (TMP).</text>
</comment>
<dbReference type="PANTHER" id="PTHR20857">
    <property type="entry name" value="THIAMINE-PHOSPHATE PYROPHOSPHORYLASE"/>
    <property type="match status" value="1"/>
</dbReference>
<evidence type="ECO:0000259" key="10">
    <source>
        <dbReference type="Pfam" id="PF02581"/>
    </source>
</evidence>
<keyword evidence="5 9" id="KW-0784">Thiamine biosynthesis</keyword>
<evidence type="ECO:0000256" key="2">
    <source>
        <dbReference type="ARBA" id="ARBA00022679"/>
    </source>
</evidence>
<accession>A0ABQ0STD6</accession>
<evidence type="ECO:0000256" key="5">
    <source>
        <dbReference type="ARBA" id="ARBA00022977"/>
    </source>
</evidence>